<feature type="domain" description="VOC" evidence="2">
    <location>
        <begin position="40"/>
        <end position="158"/>
    </location>
</feature>
<dbReference type="AlphaFoldDB" id="A0A0D8BDB3"/>
<dbReference type="CDD" id="cd06587">
    <property type="entry name" value="VOC"/>
    <property type="match status" value="1"/>
</dbReference>
<accession>A0A0D8BDB3</accession>
<reference evidence="3 4" key="2">
    <citation type="journal article" date="2016" name="Genome Announc.">
        <title>Permanent Draft Genome Sequences for Two Variants of Frankia sp. Strain CpI1, the First Frankia Strain Isolated from Root Nodules of Comptonia peregrina.</title>
        <authorList>
            <person name="Oshone R."/>
            <person name="Hurst S.G.IV."/>
            <person name="Abebe-Akele F."/>
            <person name="Simpson S."/>
            <person name="Morris K."/>
            <person name="Thomas W.K."/>
            <person name="Tisa L.S."/>
        </authorList>
    </citation>
    <scope>NUCLEOTIDE SEQUENCE [LARGE SCALE GENOMIC DNA]</scope>
    <source>
        <strain evidence="4">CpI1-S</strain>
    </source>
</reference>
<dbReference type="RefSeq" id="WP_082122022.1">
    <property type="nucleotide sequence ID" value="NZ_JYFN01000029.1"/>
</dbReference>
<feature type="compositionally biased region" description="Acidic residues" evidence="1">
    <location>
        <begin position="15"/>
        <end position="29"/>
    </location>
</feature>
<dbReference type="Pfam" id="PF18029">
    <property type="entry name" value="Glyoxalase_6"/>
    <property type="match status" value="1"/>
</dbReference>
<name>A0A0D8BDB3_9ACTN</name>
<keyword evidence="3" id="KW-0456">Lyase</keyword>
<evidence type="ECO:0000313" key="4">
    <source>
        <dbReference type="Proteomes" id="UP000032545"/>
    </source>
</evidence>
<dbReference type="PANTHER" id="PTHR35908">
    <property type="entry name" value="HYPOTHETICAL FUSION PROTEIN"/>
    <property type="match status" value="1"/>
</dbReference>
<dbReference type="EMBL" id="JYFN01000029">
    <property type="protein sequence ID" value="KJE21954.1"/>
    <property type="molecule type" value="Genomic_DNA"/>
</dbReference>
<dbReference type="InterPro" id="IPR041581">
    <property type="entry name" value="Glyoxalase_6"/>
</dbReference>
<evidence type="ECO:0000259" key="2">
    <source>
        <dbReference type="PROSITE" id="PS51819"/>
    </source>
</evidence>
<protein>
    <submittedName>
        <fullName evidence="3">Lactoylglutathione lyase family protein</fullName>
    </submittedName>
</protein>
<dbReference type="InterPro" id="IPR037523">
    <property type="entry name" value="VOC_core"/>
</dbReference>
<dbReference type="PANTHER" id="PTHR35908:SF1">
    <property type="entry name" value="CONSERVED PROTEIN"/>
    <property type="match status" value="1"/>
</dbReference>
<dbReference type="OrthoDB" id="1645442at2"/>
<dbReference type="GO" id="GO:0016829">
    <property type="term" value="F:lyase activity"/>
    <property type="evidence" value="ECO:0007669"/>
    <property type="project" value="UniProtKB-KW"/>
</dbReference>
<keyword evidence="4" id="KW-1185">Reference proteome</keyword>
<organism evidence="3 4">
    <name type="scientific">Frankia torreyi</name>
    <dbReference type="NCBI Taxonomy" id="1856"/>
    <lineage>
        <taxon>Bacteria</taxon>
        <taxon>Bacillati</taxon>
        <taxon>Actinomycetota</taxon>
        <taxon>Actinomycetes</taxon>
        <taxon>Frankiales</taxon>
        <taxon>Frankiaceae</taxon>
        <taxon>Frankia</taxon>
    </lineage>
</organism>
<reference evidence="4" key="1">
    <citation type="submission" date="2015-02" db="EMBL/GenBank/DDBJ databases">
        <title>Draft Genome of Frankia sp. CpI1-S.</title>
        <authorList>
            <person name="Oshone R.T."/>
            <person name="Ngom M."/>
            <person name="Ghodhbane-Gtari F."/>
            <person name="Gtari M."/>
            <person name="Morris K."/>
            <person name="Thomas K."/>
            <person name="Sen A."/>
            <person name="Tisa L.S."/>
        </authorList>
    </citation>
    <scope>NUCLEOTIDE SEQUENCE [LARGE SCALE GENOMIC DNA]</scope>
    <source>
        <strain evidence="4">CpI1-S</strain>
    </source>
</reference>
<sequence>MTGTETVAGTVAEEPAAEESAAEESAAEETVVEAGVTPTVWAGLMLDCPDARELATFYGELTGWGVGGADDEGAWAYLTPPGTTLTFGFQRVADYRPPRWPDQEVPQQFHLDFRVADLPAAIRRAEELGATQAEFQPGGERWRVLLDPAGHPFCLCPPAPHRQG</sequence>
<dbReference type="Gene3D" id="3.10.180.10">
    <property type="entry name" value="2,3-Dihydroxybiphenyl 1,2-Dioxygenase, domain 1"/>
    <property type="match status" value="1"/>
</dbReference>
<proteinExistence type="predicted"/>
<evidence type="ECO:0000256" key="1">
    <source>
        <dbReference type="SAM" id="MobiDB-lite"/>
    </source>
</evidence>
<evidence type="ECO:0000313" key="3">
    <source>
        <dbReference type="EMBL" id="KJE21954.1"/>
    </source>
</evidence>
<dbReference type="PROSITE" id="PS51819">
    <property type="entry name" value="VOC"/>
    <property type="match status" value="1"/>
</dbReference>
<dbReference type="PATRIC" id="fig|1502723.3.peg.3162"/>
<feature type="region of interest" description="Disordered" evidence="1">
    <location>
        <begin position="1"/>
        <end position="29"/>
    </location>
</feature>
<dbReference type="Proteomes" id="UP000032545">
    <property type="component" value="Unassembled WGS sequence"/>
</dbReference>
<comment type="caution">
    <text evidence="3">The sequence shown here is derived from an EMBL/GenBank/DDBJ whole genome shotgun (WGS) entry which is preliminary data.</text>
</comment>
<dbReference type="SUPFAM" id="SSF54593">
    <property type="entry name" value="Glyoxalase/Bleomycin resistance protein/Dihydroxybiphenyl dioxygenase"/>
    <property type="match status" value="1"/>
</dbReference>
<dbReference type="InterPro" id="IPR029068">
    <property type="entry name" value="Glyas_Bleomycin-R_OHBP_Dase"/>
</dbReference>
<gene>
    <name evidence="3" type="ORF">FF36_03707</name>
</gene>